<dbReference type="InterPro" id="IPR056601">
    <property type="entry name" value="Galaxin_dom"/>
</dbReference>
<evidence type="ECO:0000259" key="2">
    <source>
        <dbReference type="Pfam" id="PF24748"/>
    </source>
</evidence>
<feature type="region of interest" description="Disordered" evidence="1">
    <location>
        <begin position="51"/>
        <end position="82"/>
    </location>
</feature>
<dbReference type="PANTHER" id="PTHR34490:SF3">
    <property type="entry name" value="GALAXIN-LIKE ISOFORM X2"/>
    <property type="match status" value="1"/>
</dbReference>
<accession>A0A8B6EBK0</accession>
<reference evidence="3" key="1">
    <citation type="submission" date="2018-11" db="EMBL/GenBank/DDBJ databases">
        <authorList>
            <person name="Alioto T."/>
            <person name="Alioto T."/>
        </authorList>
    </citation>
    <scope>NUCLEOTIDE SEQUENCE</scope>
</reference>
<dbReference type="InterPro" id="IPR055284">
    <property type="entry name" value="Galaxin-like"/>
</dbReference>
<protein>
    <recommendedName>
        <fullName evidence="2">Galaxin-like repeats domain-containing protein</fullName>
    </recommendedName>
</protein>
<gene>
    <name evidence="3" type="ORF">MGAL_10B049644</name>
</gene>
<keyword evidence="4" id="KW-1185">Reference proteome</keyword>
<dbReference type="PANTHER" id="PTHR34490">
    <property type="entry name" value="PROTEIN CBG12054-RELATED"/>
    <property type="match status" value="1"/>
</dbReference>
<name>A0A8B6EBK0_MYTGA</name>
<feature type="domain" description="Galaxin-like repeats" evidence="2">
    <location>
        <begin position="159"/>
        <end position="250"/>
    </location>
</feature>
<dbReference type="OrthoDB" id="6134963at2759"/>
<evidence type="ECO:0000313" key="4">
    <source>
        <dbReference type="Proteomes" id="UP000596742"/>
    </source>
</evidence>
<evidence type="ECO:0000313" key="3">
    <source>
        <dbReference type="EMBL" id="VDI32661.1"/>
    </source>
</evidence>
<evidence type="ECO:0000256" key="1">
    <source>
        <dbReference type="SAM" id="MobiDB-lite"/>
    </source>
</evidence>
<dbReference type="Pfam" id="PF24748">
    <property type="entry name" value="Galaxin_repeat"/>
    <property type="match status" value="1"/>
</dbReference>
<dbReference type="EMBL" id="UYJE01004937">
    <property type="protein sequence ID" value="VDI32661.1"/>
    <property type="molecule type" value="Genomic_DNA"/>
</dbReference>
<comment type="caution">
    <text evidence="3">The sequence shown here is derived from an EMBL/GenBank/DDBJ whole genome shotgun (WGS) entry which is preliminary data.</text>
</comment>
<dbReference type="Proteomes" id="UP000596742">
    <property type="component" value="Unassembled WGS sequence"/>
</dbReference>
<organism evidence="3 4">
    <name type="scientific">Mytilus galloprovincialis</name>
    <name type="common">Mediterranean mussel</name>
    <dbReference type="NCBI Taxonomy" id="29158"/>
    <lineage>
        <taxon>Eukaryota</taxon>
        <taxon>Metazoa</taxon>
        <taxon>Spiralia</taxon>
        <taxon>Lophotrochozoa</taxon>
        <taxon>Mollusca</taxon>
        <taxon>Bivalvia</taxon>
        <taxon>Autobranchia</taxon>
        <taxon>Pteriomorphia</taxon>
        <taxon>Mytilida</taxon>
        <taxon>Mytiloidea</taxon>
        <taxon>Mytilidae</taxon>
        <taxon>Mytilinae</taxon>
        <taxon>Mytilus</taxon>
    </lineage>
</organism>
<sequence length="348" mass="38957">MKLNNELPISNKSSLNVSKSKRLKISIKSTYFKKKQITSVNINDKIEENVENSNDGYSENAPVINQNPLENNESSTEKQSATLHPQRVAVELVIWKPCKRPIRNNNTRPKGNKPFTDFYLCDRRPITPKTIRRFNMKIGFSVVLIVFTWDMHVVKGRFHSSNGVCGRQQYDPRIRSCCGGVVTSKGSCCGTRSYDYRFRSCCRGVITSKGSCCGTRSYDYRFRSCCGGMITSKGSCCGTRSYDYRLRSCCGVVITSKGSCCGTSSYDYRFRSCCKGKITSKGSCCGTKSYDYRYRSCCGGMITSKGSCCGTITYDNRFRSCCKGKITSKGSCFSPFVSYDPLSRGKVI</sequence>
<dbReference type="AlphaFoldDB" id="A0A8B6EBK0"/>
<proteinExistence type="predicted"/>